<evidence type="ECO:0000313" key="1">
    <source>
        <dbReference type="EMBL" id="KUJ19890.1"/>
    </source>
</evidence>
<organism evidence="1 2">
    <name type="scientific">Mollisia scopiformis</name>
    <name type="common">Conifer needle endophyte fungus</name>
    <name type="synonym">Phialocephala scopiformis</name>
    <dbReference type="NCBI Taxonomy" id="149040"/>
    <lineage>
        <taxon>Eukaryota</taxon>
        <taxon>Fungi</taxon>
        <taxon>Dikarya</taxon>
        <taxon>Ascomycota</taxon>
        <taxon>Pezizomycotina</taxon>
        <taxon>Leotiomycetes</taxon>
        <taxon>Helotiales</taxon>
        <taxon>Mollisiaceae</taxon>
        <taxon>Mollisia</taxon>
    </lineage>
</organism>
<dbReference type="RefSeq" id="XP_018074245.1">
    <property type="nucleotide sequence ID" value="XM_018212933.1"/>
</dbReference>
<dbReference type="AlphaFoldDB" id="A0A194XI39"/>
<sequence length="189" mass="20391">MYSFHALQAAQRIVATSQASLAEAHASLLQVAVAQATIPAGADEFTRRQAAINVSAARLAVDTAQLAVDRAQSGVQVAVEAIGVAIQDAEPAPAPAEDEVIAGVEQVVPRRPSDYSYHDFQDLRPLIPRIWKAAGGIGTFDESDGNNVLHELFRSGWVIRRRDPGDSEGTFEDPPLGEPLEAYLKKNHW</sequence>
<proteinExistence type="predicted"/>
<dbReference type="EMBL" id="KQ947410">
    <property type="protein sequence ID" value="KUJ19890.1"/>
    <property type="molecule type" value="Genomic_DNA"/>
</dbReference>
<protein>
    <submittedName>
        <fullName evidence="1">Uncharacterized protein</fullName>
    </submittedName>
</protein>
<reference evidence="1 2" key="1">
    <citation type="submission" date="2015-10" db="EMBL/GenBank/DDBJ databases">
        <title>Full genome of DAOMC 229536 Phialocephala scopiformis, a fungal endophyte of spruce producing the potent anti-insectan compound rugulosin.</title>
        <authorList>
            <consortium name="DOE Joint Genome Institute"/>
            <person name="Walker A.K."/>
            <person name="Frasz S.L."/>
            <person name="Seifert K.A."/>
            <person name="Miller J.D."/>
            <person name="Mondo S.J."/>
            <person name="Labutti K."/>
            <person name="Lipzen A."/>
            <person name="Dockter R."/>
            <person name="Kennedy M."/>
            <person name="Grigoriev I.V."/>
            <person name="Spatafora J.W."/>
        </authorList>
    </citation>
    <scope>NUCLEOTIDE SEQUENCE [LARGE SCALE GENOMIC DNA]</scope>
    <source>
        <strain evidence="1 2">CBS 120377</strain>
    </source>
</reference>
<keyword evidence="2" id="KW-1185">Reference proteome</keyword>
<evidence type="ECO:0000313" key="2">
    <source>
        <dbReference type="Proteomes" id="UP000070700"/>
    </source>
</evidence>
<dbReference type="GeneID" id="28822659"/>
<dbReference type="Proteomes" id="UP000070700">
    <property type="component" value="Unassembled WGS sequence"/>
</dbReference>
<dbReference type="InParanoid" id="A0A194XI39"/>
<name>A0A194XI39_MOLSC</name>
<dbReference type="KEGG" id="psco:LY89DRAFT_666733"/>
<gene>
    <name evidence="1" type="ORF">LY89DRAFT_666733</name>
</gene>
<accession>A0A194XI39</accession>